<evidence type="ECO:0000259" key="2">
    <source>
        <dbReference type="PROSITE" id="PS51462"/>
    </source>
</evidence>
<evidence type="ECO:0000256" key="1">
    <source>
        <dbReference type="ARBA" id="ARBA00022801"/>
    </source>
</evidence>
<accession>A0A645F063</accession>
<dbReference type="PROSITE" id="PS00893">
    <property type="entry name" value="NUDIX_BOX"/>
    <property type="match status" value="1"/>
</dbReference>
<dbReference type="PANTHER" id="PTHR43736:SF1">
    <property type="entry name" value="DIHYDRONEOPTERIN TRIPHOSPHATE DIPHOSPHATASE"/>
    <property type="match status" value="1"/>
</dbReference>
<dbReference type="EMBL" id="VSSQ01053047">
    <property type="protein sequence ID" value="MPN07086.1"/>
    <property type="molecule type" value="Genomic_DNA"/>
</dbReference>
<protein>
    <recommendedName>
        <fullName evidence="2">Nudix hydrolase domain-containing protein</fullName>
    </recommendedName>
</protein>
<organism evidence="3">
    <name type="scientific">bioreactor metagenome</name>
    <dbReference type="NCBI Taxonomy" id="1076179"/>
    <lineage>
        <taxon>unclassified sequences</taxon>
        <taxon>metagenomes</taxon>
        <taxon>ecological metagenomes</taxon>
    </lineage>
</organism>
<evidence type="ECO:0000313" key="3">
    <source>
        <dbReference type="EMBL" id="MPN07086.1"/>
    </source>
</evidence>
<name>A0A645F063_9ZZZZ</name>
<dbReference type="InterPro" id="IPR000086">
    <property type="entry name" value="NUDIX_hydrolase_dom"/>
</dbReference>
<dbReference type="AlphaFoldDB" id="A0A645F063"/>
<keyword evidence="1" id="KW-0378">Hydrolase</keyword>
<dbReference type="InterPro" id="IPR020084">
    <property type="entry name" value="NUDIX_hydrolase_CS"/>
</dbReference>
<dbReference type="Pfam" id="PF00293">
    <property type="entry name" value="NUDIX"/>
    <property type="match status" value="1"/>
</dbReference>
<dbReference type="PROSITE" id="PS51462">
    <property type="entry name" value="NUDIX"/>
    <property type="match status" value="1"/>
</dbReference>
<dbReference type="PANTHER" id="PTHR43736">
    <property type="entry name" value="ADP-RIBOSE PYROPHOSPHATASE"/>
    <property type="match status" value="1"/>
</dbReference>
<feature type="domain" description="Nudix hydrolase" evidence="2">
    <location>
        <begin position="5"/>
        <end position="138"/>
    </location>
</feature>
<sequence>MKWPSSFSGSKIALFWRREILAYRRDDKPTIPFPGLWDLPEGGREGDETPEECVFREVFEEFGICLSPDRIYWSKLYSATSPNGQPQCFFAGWLTDADVAAIRFGDEGQTWAFMDVDAYLRHPEAIKALQHRVAEFLESHAARLTE</sequence>
<dbReference type="Gene3D" id="3.90.79.10">
    <property type="entry name" value="Nucleoside Triphosphate Pyrophosphohydrolase"/>
    <property type="match status" value="1"/>
</dbReference>
<reference evidence="3" key="1">
    <citation type="submission" date="2019-08" db="EMBL/GenBank/DDBJ databases">
        <authorList>
            <person name="Kucharzyk K."/>
            <person name="Murdoch R.W."/>
            <person name="Higgins S."/>
            <person name="Loffler F."/>
        </authorList>
    </citation>
    <scope>NUCLEOTIDE SEQUENCE</scope>
</reference>
<comment type="caution">
    <text evidence="3">The sequence shown here is derived from an EMBL/GenBank/DDBJ whole genome shotgun (WGS) entry which is preliminary data.</text>
</comment>
<dbReference type="GO" id="GO:0016787">
    <property type="term" value="F:hydrolase activity"/>
    <property type="evidence" value="ECO:0007669"/>
    <property type="project" value="UniProtKB-KW"/>
</dbReference>
<dbReference type="CDD" id="cd04682">
    <property type="entry name" value="NUDIX_Hydrolase"/>
    <property type="match status" value="1"/>
</dbReference>
<gene>
    <name evidence="3" type="ORF">SDC9_154352</name>
</gene>
<dbReference type="SUPFAM" id="SSF55811">
    <property type="entry name" value="Nudix"/>
    <property type="match status" value="1"/>
</dbReference>
<proteinExistence type="predicted"/>
<dbReference type="InterPro" id="IPR015797">
    <property type="entry name" value="NUDIX_hydrolase-like_dom_sf"/>
</dbReference>